<sequence>MPRTSANVNMQDHQSLNNMESQVGRQPANVLSSRGQGRYHPYSKSTITQGALGKPTVFKVSSTGRKDHPEWPFRGSQYGDAELRSSDGVSFWVQPHTLMAFSKALCSRIEAENKLQSTSTGAANGQMTTNQSHSRRLATNGAQTQHIIIDCKLTHHRVLATFLTFTKARFDDIEMHTAAQYSQCAAFAQSYEAPHFRNYLADLVLPKVTKEDPMGTFAFACETGNQRLMKESFPYMGNHWCITVDSKTGISSWNTYANTVYAVDTPTRCADAFASKIGLARFRAFLLACERALDVASACTTSGNKGQLEFKLDADEYYTFNDKQVWKMIYEETMAYAAMNKEGNNVTTWIDDIYEVPIGSTPPPPSTQIDQPSSVPPTPRQHQQPVRQAQTIDVVRTVHISPIANSHDQNQDSDERDSMDDVESASGMRGTAPVLQSDEYEEDEEMAQDHA</sequence>
<organism evidence="1 2">
    <name type="scientific">Naganishia adeliensis</name>
    <dbReference type="NCBI Taxonomy" id="92952"/>
    <lineage>
        <taxon>Eukaryota</taxon>
        <taxon>Fungi</taxon>
        <taxon>Dikarya</taxon>
        <taxon>Basidiomycota</taxon>
        <taxon>Agaricomycotina</taxon>
        <taxon>Tremellomycetes</taxon>
        <taxon>Filobasidiales</taxon>
        <taxon>Filobasidiaceae</taxon>
        <taxon>Naganishia</taxon>
    </lineage>
</organism>
<name>A0ACC2WKZ3_9TREE</name>
<protein>
    <submittedName>
        <fullName evidence="1">Uncharacterized protein</fullName>
    </submittedName>
</protein>
<evidence type="ECO:0000313" key="1">
    <source>
        <dbReference type="EMBL" id="KAJ9112405.1"/>
    </source>
</evidence>
<gene>
    <name evidence="1" type="ORF">QFC20_002193</name>
</gene>
<keyword evidence="2" id="KW-1185">Reference proteome</keyword>
<evidence type="ECO:0000313" key="2">
    <source>
        <dbReference type="Proteomes" id="UP001230649"/>
    </source>
</evidence>
<proteinExistence type="predicted"/>
<reference evidence="1" key="1">
    <citation type="submission" date="2023-04" db="EMBL/GenBank/DDBJ databases">
        <title>Draft Genome sequencing of Naganishia species isolated from polar environments using Oxford Nanopore Technology.</title>
        <authorList>
            <person name="Leo P."/>
            <person name="Venkateswaran K."/>
        </authorList>
    </citation>
    <scope>NUCLEOTIDE SEQUENCE</scope>
    <source>
        <strain evidence="1">MNA-CCFEE 5262</strain>
    </source>
</reference>
<comment type="caution">
    <text evidence="1">The sequence shown here is derived from an EMBL/GenBank/DDBJ whole genome shotgun (WGS) entry which is preliminary data.</text>
</comment>
<accession>A0ACC2WKZ3</accession>
<dbReference type="EMBL" id="JASBWS010000015">
    <property type="protein sequence ID" value="KAJ9112405.1"/>
    <property type="molecule type" value="Genomic_DNA"/>
</dbReference>
<dbReference type="Proteomes" id="UP001230649">
    <property type="component" value="Unassembled WGS sequence"/>
</dbReference>